<dbReference type="RefSeq" id="WP_245974376.1">
    <property type="nucleotide sequence ID" value="NZ_QTTT01000001.1"/>
</dbReference>
<feature type="region of interest" description="Disordered" evidence="1">
    <location>
        <begin position="1"/>
        <end position="31"/>
    </location>
</feature>
<keyword evidence="2" id="KW-1133">Transmembrane helix</keyword>
<comment type="caution">
    <text evidence="3">The sequence shown here is derived from an EMBL/GenBank/DDBJ whole genome shotgun (WGS) entry which is preliminary data.</text>
</comment>
<evidence type="ECO:0000256" key="1">
    <source>
        <dbReference type="SAM" id="MobiDB-lite"/>
    </source>
</evidence>
<evidence type="ECO:0008006" key="5">
    <source>
        <dbReference type="Google" id="ProtNLM"/>
    </source>
</evidence>
<dbReference type="EMBL" id="QTTT01000001">
    <property type="protein sequence ID" value="REE97508.1"/>
    <property type="molecule type" value="Genomic_DNA"/>
</dbReference>
<keyword evidence="2" id="KW-0812">Transmembrane</keyword>
<protein>
    <recommendedName>
        <fullName evidence="5">Secreted protein</fullName>
    </recommendedName>
</protein>
<feature type="transmembrane region" description="Helical" evidence="2">
    <location>
        <begin position="272"/>
        <end position="292"/>
    </location>
</feature>
<name>A0A3D9SNP5_9ACTN</name>
<gene>
    <name evidence="3" type="ORF">DFJ69_2981</name>
</gene>
<proteinExistence type="predicted"/>
<dbReference type="Proteomes" id="UP000256661">
    <property type="component" value="Unassembled WGS sequence"/>
</dbReference>
<evidence type="ECO:0000313" key="4">
    <source>
        <dbReference type="Proteomes" id="UP000256661"/>
    </source>
</evidence>
<reference evidence="3 4" key="1">
    <citation type="submission" date="2018-08" db="EMBL/GenBank/DDBJ databases">
        <title>Sequencing the genomes of 1000 actinobacteria strains.</title>
        <authorList>
            <person name="Klenk H.-P."/>
        </authorList>
    </citation>
    <scope>NUCLEOTIDE SEQUENCE [LARGE SCALE GENOMIC DNA]</scope>
    <source>
        <strain evidence="3 4">DSM 43927</strain>
    </source>
</reference>
<feature type="transmembrane region" description="Helical" evidence="2">
    <location>
        <begin position="240"/>
        <end position="260"/>
    </location>
</feature>
<keyword evidence="2" id="KW-0472">Membrane</keyword>
<evidence type="ECO:0000313" key="3">
    <source>
        <dbReference type="EMBL" id="REE97508.1"/>
    </source>
</evidence>
<feature type="transmembrane region" description="Helical" evidence="2">
    <location>
        <begin position="53"/>
        <end position="73"/>
    </location>
</feature>
<evidence type="ECO:0000256" key="2">
    <source>
        <dbReference type="SAM" id="Phobius"/>
    </source>
</evidence>
<organism evidence="3 4">
    <name type="scientific">Thermomonospora umbrina</name>
    <dbReference type="NCBI Taxonomy" id="111806"/>
    <lineage>
        <taxon>Bacteria</taxon>
        <taxon>Bacillati</taxon>
        <taxon>Actinomycetota</taxon>
        <taxon>Actinomycetes</taxon>
        <taxon>Streptosporangiales</taxon>
        <taxon>Thermomonosporaceae</taxon>
        <taxon>Thermomonospora</taxon>
    </lineage>
</organism>
<sequence>MTVTAQFPMGQGEAAPVPVPPSELPELPERRPGGVRRLTRRVHLRTVPARVRALTLVAVVAVGALFGVANWAIGNARSGLDIIGHDAGPQVVATGDLFFALNDMDAQVAGVLLIGRDHQLGRGRDASLRLYEQRRTEANQALLQAAQLAGDDVTEQRTVRAVLDGLGRYERLASQAMQLDQQQAHAAGPPSPGVLNLYRQATDLMKLELLPQAYNLTLESGSIVRKTYESKHSSLLDGRLWVLGAGALVVAVLLAVQLYLVRRYRRLLNPALALATLGTVVLLAAAAGLLGAQASRLETAKEDGFDSVLALSRARAISNSAYADESRYLLDPVRADTYEQVYFDKSQAILYLDAEKTKSLRDYHANLAGAVGRFGPGRSTPVTFLGFFGDQARQAEPGTREAASVAEVLAGYQAFQQKDRRVRELVTAGQGAQALTAHVEAREFERYDRALVGLARQHRATFDGAIKDGDRGLRGWNVILPGASVALVILILLGVRPRLAEYR</sequence>
<accession>A0A3D9SNP5</accession>
<keyword evidence="4" id="KW-1185">Reference proteome</keyword>
<feature type="transmembrane region" description="Helical" evidence="2">
    <location>
        <begin position="476"/>
        <end position="495"/>
    </location>
</feature>
<dbReference type="AlphaFoldDB" id="A0A3D9SNP5"/>